<dbReference type="Proteomes" id="UP001150581">
    <property type="component" value="Unassembled WGS sequence"/>
</dbReference>
<organism evidence="1 2">
    <name type="scientific">Kickxella alabastrina</name>
    <dbReference type="NCBI Taxonomy" id="61397"/>
    <lineage>
        <taxon>Eukaryota</taxon>
        <taxon>Fungi</taxon>
        <taxon>Fungi incertae sedis</taxon>
        <taxon>Zoopagomycota</taxon>
        <taxon>Kickxellomycotina</taxon>
        <taxon>Kickxellomycetes</taxon>
        <taxon>Kickxellales</taxon>
        <taxon>Kickxellaceae</taxon>
        <taxon>Kickxella</taxon>
    </lineage>
</organism>
<dbReference type="EC" id="3.2.1.114" evidence="1"/>
<sequence length="1518" mass="165055">MLVLPRRYVRGMLPLSGLSLLLLILYSNQAVLPFNKPAWMPLFGEPTPPTSRDLPRHHAPLPRNLTLHLVAHSHSDIGWNLSFQEYYDRSVHSVMRQVVVQLWKDARRRFTWGDLAFLDLWMDHEGDQPNNVLRGPAARLTWRQLVRRLIELGRLDVVGGTYVSPDEGLVSWWANTAIVDIGHRTLAKHFNATTGVGWQVDNFGHFGATPHLLASSGYSRMVLGRMAFRDLYEFRSRSQLQFVWQSAAAGHQKARLLTHFLSTHYGFFSKAFYFDRTDKCDADALRRELVRYGRRQVAQYPGHGHVMVMVGDDFAYVHAARSFACLDRLVGDGAAIDVKVRYSTPSEYFDAVQPFLKAMDARAGGGKGGLRLHSGDFYPYQDRPYEQYWSGILATRPYLKWLVRHTEHAVQHAEQLLAAWNFNRPPGGLAGGLEEHLEFARKQVAIGYHHDAITGTCADQTFHDYARRLRAASRIALRLSHHLLSHGAANETLVHEQLLSARTAEDSGGSRAGWGAYSTAAQPEDEQRIGALDGVQIHPRDHLEVPPELCSASSLSGLQQACVGARIVVSNAGLLSAQDQVVRVRLHTLDAALVDAETGQRLVPADVDVTEDGQAFSVAFLARQLPPLGSRAYHLVGTAGGSSAGGSSAGGSSAGGSSGASSSAADSSAADSSAAAGNSNDALRSCLRLPTANATTDGRSAVLLQKNGTRVHLSIISNRVRIAVRHQDGVERVVWHELRQYFANPQMQPSGAYVMHSFMLMYGIVFYVFACALCAGLGCAQAARRYPRLAWLQVPDVAGALRWGCRGGERAGEGSCSELDRLGAGPRLSGDSEDSGHSLLGVAEEVEEEKAKERPRDRSSSTSGNGISALALGLATGLLFTYAVAQKASIDLLTEWTTGAPSLVWLAIPAFLYAHTLSSALRWPPGAASLFITAAALATALALFRFPTWQSRPLHRAADPPMHFTVDHGVLCDTARVAIGPIGTVAYALCVDHAPLLRVTALVSAERNRELVGQFRLETTPTGLSSALGSALASALASGCRFSIFDGIAVTHRQYSRWTPVPGNYYPVVSHVALRDMPLTLHARQPMGVTCVAPNTLELMMHRSMEGNDFRGLVRPLVDDVPVAVTHFVDFGADPTEVLPRNERINSPPLAFVMPMGAAVDSSEPASSDLSATSSSSFSSSGLLRHLRFVGAYAVDSQSDNIAPGLSGNTTTLLPPLRGVAMYVRIQALPSAPPGGVAVLAVDLLRELGASPRDSKMPTRHSLSTTTVIIQTATTSTPVLLHNDNDDDQQQHIHTLSPAHPAIRIRNTPTVTVARIHNNNNNNFILDINDSNSSSILGSELHTSPPEYSSDLKYGFLQGTFGLPYGGYIVRPAYGLRTTLTLTDSASMFSVFGTKQEIISYLRSMQTMVFTQMTARTYTSDIVVELYRTTEHNQMTLLRRLLDFSPQRQLVIRAGRSFTPSDFKPLVRIQAPQGLRLCEIAGILEDTTGGGATAAAVAPLGGKNFAVNLTRDKELNIR</sequence>
<accession>A0ACC1IIQ4</accession>
<proteinExistence type="predicted"/>
<feature type="non-terminal residue" evidence="1">
    <location>
        <position position="1518"/>
    </location>
</feature>
<comment type="caution">
    <text evidence="1">The sequence shown here is derived from an EMBL/GenBank/DDBJ whole genome shotgun (WGS) entry which is preliminary data.</text>
</comment>
<evidence type="ECO:0000313" key="1">
    <source>
        <dbReference type="EMBL" id="KAJ1896171.1"/>
    </source>
</evidence>
<dbReference type="EMBL" id="JANBPG010000478">
    <property type="protein sequence ID" value="KAJ1896171.1"/>
    <property type="molecule type" value="Genomic_DNA"/>
</dbReference>
<evidence type="ECO:0000313" key="2">
    <source>
        <dbReference type="Proteomes" id="UP001150581"/>
    </source>
</evidence>
<keyword evidence="2" id="KW-1185">Reference proteome</keyword>
<gene>
    <name evidence="1" type="primary">aman-3_1</name>
    <name evidence="1" type="ORF">LPJ66_004151</name>
</gene>
<keyword evidence="1" id="KW-0378">Hydrolase</keyword>
<protein>
    <submittedName>
        <fullName evidence="1">Mannosyl-oligosaccharide 1,3-1,6-alpha-mannosidase activity protein</fullName>
        <ecNumber evidence="1">3.2.1.114</ecNumber>
    </submittedName>
</protein>
<name>A0ACC1IIQ4_9FUNG</name>
<reference evidence="1" key="1">
    <citation type="submission" date="2022-07" db="EMBL/GenBank/DDBJ databases">
        <title>Phylogenomic reconstructions and comparative analyses of Kickxellomycotina fungi.</title>
        <authorList>
            <person name="Reynolds N.K."/>
            <person name="Stajich J.E."/>
            <person name="Barry K."/>
            <person name="Grigoriev I.V."/>
            <person name="Crous P."/>
            <person name="Smith M.E."/>
        </authorList>
    </citation>
    <scope>NUCLEOTIDE SEQUENCE</scope>
    <source>
        <strain evidence="1">Benny 63K</strain>
    </source>
</reference>
<keyword evidence="1" id="KW-0326">Glycosidase</keyword>